<dbReference type="GO" id="GO:0003700">
    <property type="term" value="F:DNA-binding transcription factor activity"/>
    <property type="evidence" value="ECO:0007669"/>
    <property type="project" value="UniProtKB-UniRule"/>
</dbReference>
<protein>
    <recommendedName>
        <fullName evidence="9">Dof zinc finger protein</fullName>
    </recommendedName>
</protein>
<keyword evidence="5 8" id="KW-0238">DNA-binding</keyword>
<evidence type="ECO:0000256" key="4">
    <source>
        <dbReference type="ARBA" id="ARBA00023015"/>
    </source>
</evidence>
<dbReference type="PROSITE" id="PS50884">
    <property type="entry name" value="ZF_DOF_2"/>
    <property type="match status" value="1"/>
</dbReference>
<reference evidence="12" key="1">
    <citation type="submission" date="2022-12" db="EMBL/GenBank/DDBJ databases">
        <title>Draft genome assemblies for two species of Escallonia (Escalloniales).</title>
        <authorList>
            <person name="Chanderbali A."/>
            <person name="Dervinis C."/>
            <person name="Anghel I."/>
            <person name="Soltis D."/>
            <person name="Soltis P."/>
            <person name="Zapata F."/>
        </authorList>
    </citation>
    <scope>NUCLEOTIDE SEQUENCE</scope>
    <source>
        <strain evidence="12">UCBG64.0493</strain>
        <tissue evidence="12">Leaf</tissue>
    </source>
</reference>
<dbReference type="PANTHER" id="PTHR31992">
    <property type="entry name" value="DOF ZINC FINGER PROTEIN DOF1.4-RELATED"/>
    <property type="match status" value="1"/>
</dbReference>
<gene>
    <name evidence="12" type="ORF">RJ639_034108</name>
</gene>
<feature type="region of interest" description="Disordered" evidence="10">
    <location>
        <begin position="28"/>
        <end position="59"/>
    </location>
</feature>
<dbReference type="GO" id="GO:0008270">
    <property type="term" value="F:zinc ion binding"/>
    <property type="evidence" value="ECO:0007669"/>
    <property type="project" value="UniProtKB-KW"/>
</dbReference>
<keyword evidence="1 9" id="KW-0479">Metal-binding</keyword>
<comment type="function">
    <text evidence="9">Transcription factor that binds specifically to a 5'-AA[AG]G-3' consensus core sequence.</text>
</comment>
<accession>A0AA89B8K9</accession>
<dbReference type="GO" id="GO:0003677">
    <property type="term" value="F:DNA binding"/>
    <property type="evidence" value="ECO:0007669"/>
    <property type="project" value="UniProtKB-UniRule"/>
</dbReference>
<name>A0AA89B8K9_9ASTE</name>
<feature type="region of interest" description="Disordered" evidence="10">
    <location>
        <begin position="125"/>
        <end position="164"/>
    </location>
</feature>
<feature type="compositionally biased region" description="Polar residues" evidence="10">
    <location>
        <begin position="145"/>
        <end position="164"/>
    </location>
</feature>
<dbReference type="Pfam" id="PF02701">
    <property type="entry name" value="Zn_ribbon_Dof"/>
    <property type="match status" value="1"/>
</dbReference>
<dbReference type="Proteomes" id="UP001188597">
    <property type="component" value="Unassembled WGS sequence"/>
</dbReference>
<keyword evidence="2 8" id="KW-0863">Zinc-finger</keyword>
<evidence type="ECO:0000256" key="6">
    <source>
        <dbReference type="ARBA" id="ARBA00023163"/>
    </source>
</evidence>
<evidence type="ECO:0000313" key="13">
    <source>
        <dbReference type="Proteomes" id="UP001188597"/>
    </source>
</evidence>
<evidence type="ECO:0000256" key="2">
    <source>
        <dbReference type="ARBA" id="ARBA00022771"/>
    </source>
</evidence>
<dbReference type="PROSITE" id="PS01361">
    <property type="entry name" value="ZF_DOF_1"/>
    <property type="match status" value="1"/>
</dbReference>
<evidence type="ECO:0000256" key="9">
    <source>
        <dbReference type="RuleBase" id="RU369094"/>
    </source>
</evidence>
<dbReference type="EMBL" id="JAVXUP010000216">
    <property type="protein sequence ID" value="KAK3033944.1"/>
    <property type="molecule type" value="Genomic_DNA"/>
</dbReference>
<evidence type="ECO:0000256" key="1">
    <source>
        <dbReference type="ARBA" id="ARBA00022723"/>
    </source>
</evidence>
<comment type="caution">
    <text evidence="12">The sequence shown here is derived from an EMBL/GenBank/DDBJ whole genome shotgun (WGS) entry which is preliminary data.</text>
</comment>
<dbReference type="InterPro" id="IPR003851">
    <property type="entry name" value="Znf_Dof"/>
</dbReference>
<evidence type="ECO:0000256" key="8">
    <source>
        <dbReference type="PROSITE-ProRule" id="PRU00071"/>
    </source>
</evidence>
<evidence type="ECO:0000256" key="5">
    <source>
        <dbReference type="ARBA" id="ARBA00023125"/>
    </source>
</evidence>
<dbReference type="InterPro" id="IPR045174">
    <property type="entry name" value="Dof"/>
</dbReference>
<keyword evidence="4 9" id="KW-0805">Transcription regulation</keyword>
<feature type="domain" description="Dof-type" evidence="11">
    <location>
        <begin position="79"/>
        <end position="133"/>
    </location>
</feature>
<evidence type="ECO:0000259" key="11">
    <source>
        <dbReference type="PROSITE" id="PS50884"/>
    </source>
</evidence>
<keyword evidence="6 9" id="KW-0804">Transcription</keyword>
<evidence type="ECO:0000256" key="3">
    <source>
        <dbReference type="ARBA" id="ARBA00022833"/>
    </source>
</evidence>
<keyword evidence="13" id="KW-1185">Reference proteome</keyword>
<proteinExistence type="predicted"/>
<keyword evidence="7 8" id="KW-0539">Nucleus</keyword>
<dbReference type="PANTHER" id="PTHR31992:SF313">
    <property type="entry name" value="DOF ZINC FINGER PROTEIN DOF5.7"/>
    <property type="match status" value="1"/>
</dbReference>
<evidence type="ECO:0000313" key="12">
    <source>
        <dbReference type="EMBL" id="KAK3033944.1"/>
    </source>
</evidence>
<organism evidence="12 13">
    <name type="scientific">Escallonia herrerae</name>
    <dbReference type="NCBI Taxonomy" id="1293975"/>
    <lineage>
        <taxon>Eukaryota</taxon>
        <taxon>Viridiplantae</taxon>
        <taxon>Streptophyta</taxon>
        <taxon>Embryophyta</taxon>
        <taxon>Tracheophyta</taxon>
        <taxon>Spermatophyta</taxon>
        <taxon>Magnoliopsida</taxon>
        <taxon>eudicotyledons</taxon>
        <taxon>Gunneridae</taxon>
        <taxon>Pentapetalae</taxon>
        <taxon>asterids</taxon>
        <taxon>campanulids</taxon>
        <taxon>Escalloniales</taxon>
        <taxon>Escalloniaceae</taxon>
        <taxon>Escallonia</taxon>
    </lineage>
</organism>
<comment type="subcellular location">
    <subcellularLocation>
        <location evidence="8 9">Nucleus</location>
    </subcellularLocation>
</comment>
<sequence length="341" mass="36482">MKGGGGRGREADESNECAKVEMGVYSNLEKQPSRDNLENASPPQPPQVGGGSGDGALIRPGSMVDRARLAKLPLPEAGLNCPRCDSTNTKFCYFNNYSLLQPRHFCKTCRRYWTRGGALRSVPVGGGCRRNNKRSNKCRSTSKSPITTASDGHHNSVSASPSSCSTEMIMTGHGDFQVQPSLQQSPLVASLQNQLPRYGNTGGLIQPQMMGFPIGTSSNVFSTAAAGGGAEGWRLPPFLPTSTLEAPPSNLSPYQANQRSYEARSGSIIIGDSLGMLGTTPMKMEVDQTHHHDLSLSAKRSFFGMTSENSNTNQYWGAAGNAWTEFSGLNSSNSSACSQFL</sequence>
<evidence type="ECO:0000256" key="10">
    <source>
        <dbReference type="SAM" id="MobiDB-lite"/>
    </source>
</evidence>
<evidence type="ECO:0000256" key="7">
    <source>
        <dbReference type="ARBA" id="ARBA00023242"/>
    </source>
</evidence>
<dbReference type="GO" id="GO:0005634">
    <property type="term" value="C:nucleus"/>
    <property type="evidence" value="ECO:0007669"/>
    <property type="project" value="UniProtKB-SubCell"/>
</dbReference>
<dbReference type="AlphaFoldDB" id="A0AA89B8K9"/>
<keyword evidence="3 9" id="KW-0862">Zinc</keyword>